<dbReference type="AlphaFoldDB" id="A0A2J6R8I9"/>
<organism evidence="1 2">
    <name type="scientific">Hyaloscypha variabilis (strain UAMH 11265 / GT02V1 / F)</name>
    <name type="common">Meliniomyces variabilis</name>
    <dbReference type="NCBI Taxonomy" id="1149755"/>
    <lineage>
        <taxon>Eukaryota</taxon>
        <taxon>Fungi</taxon>
        <taxon>Dikarya</taxon>
        <taxon>Ascomycota</taxon>
        <taxon>Pezizomycotina</taxon>
        <taxon>Leotiomycetes</taxon>
        <taxon>Helotiales</taxon>
        <taxon>Hyaloscyphaceae</taxon>
        <taxon>Hyaloscypha</taxon>
        <taxon>Hyaloscypha variabilis</taxon>
    </lineage>
</organism>
<dbReference type="EMBL" id="KZ613953">
    <property type="protein sequence ID" value="PMD34816.1"/>
    <property type="molecule type" value="Genomic_DNA"/>
</dbReference>
<protein>
    <submittedName>
        <fullName evidence="1">Uncharacterized protein</fullName>
    </submittedName>
</protein>
<dbReference type="Proteomes" id="UP000235786">
    <property type="component" value="Unassembled WGS sequence"/>
</dbReference>
<proteinExistence type="predicted"/>
<gene>
    <name evidence="1" type="ORF">L207DRAFT_127274</name>
</gene>
<accession>A0A2J6R8I9</accession>
<evidence type="ECO:0000313" key="1">
    <source>
        <dbReference type="EMBL" id="PMD34816.1"/>
    </source>
</evidence>
<dbReference type="OrthoDB" id="10551651at2759"/>
<reference evidence="1 2" key="1">
    <citation type="submission" date="2016-04" db="EMBL/GenBank/DDBJ databases">
        <title>A degradative enzymes factory behind the ericoid mycorrhizal symbiosis.</title>
        <authorList>
            <consortium name="DOE Joint Genome Institute"/>
            <person name="Martino E."/>
            <person name="Morin E."/>
            <person name="Grelet G."/>
            <person name="Kuo A."/>
            <person name="Kohler A."/>
            <person name="Daghino S."/>
            <person name="Barry K."/>
            <person name="Choi C."/>
            <person name="Cichocki N."/>
            <person name="Clum A."/>
            <person name="Copeland A."/>
            <person name="Hainaut M."/>
            <person name="Haridas S."/>
            <person name="Labutti K."/>
            <person name="Lindquist E."/>
            <person name="Lipzen A."/>
            <person name="Khouja H.-R."/>
            <person name="Murat C."/>
            <person name="Ohm R."/>
            <person name="Olson A."/>
            <person name="Spatafora J."/>
            <person name="Veneault-Fourrey C."/>
            <person name="Henrissat B."/>
            <person name="Grigoriev I."/>
            <person name="Martin F."/>
            <person name="Perotto S."/>
        </authorList>
    </citation>
    <scope>NUCLEOTIDE SEQUENCE [LARGE SCALE GENOMIC DNA]</scope>
    <source>
        <strain evidence="1 2">F</strain>
    </source>
</reference>
<name>A0A2J6R8I9_HYAVF</name>
<keyword evidence="2" id="KW-1185">Reference proteome</keyword>
<evidence type="ECO:0000313" key="2">
    <source>
        <dbReference type="Proteomes" id="UP000235786"/>
    </source>
</evidence>
<sequence length="140" mass="15071">MEMRGCQSCPLGLFVAGQLHLPLVGLHWCSKSATSTTHLSSSGLALPVAPRCATPRQTTKQPPARASAPAPGFGPQSSFIHAHNPPSTMFCPRSIPWPTGTTSILITHYYVVIATAISDEAHLQYQRHEAQQLTALYLTP</sequence>